<keyword evidence="3" id="KW-1185">Reference proteome</keyword>
<organism evidence="2 3">
    <name type="scientific">Aspergillus transmontanensis</name>
    <dbReference type="NCBI Taxonomy" id="1034304"/>
    <lineage>
        <taxon>Eukaryota</taxon>
        <taxon>Fungi</taxon>
        <taxon>Dikarya</taxon>
        <taxon>Ascomycota</taxon>
        <taxon>Pezizomycotina</taxon>
        <taxon>Eurotiomycetes</taxon>
        <taxon>Eurotiomycetidae</taxon>
        <taxon>Eurotiales</taxon>
        <taxon>Aspergillaceae</taxon>
        <taxon>Aspergillus</taxon>
        <taxon>Aspergillus subgen. Circumdati</taxon>
    </lineage>
</organism>
<dbReference type="AlphaFoldDB" id="A0A5N6VU98"/>
<protein>
    <submittedName>
        <fullName evidence="2">Ribosome maturation protein</fullName>
    </submittedName>
</protein>
<proteinExistence type="predicted"/>
<sequence>MPRGRTSEVLYKGRTADFRVFVNSLEILDEWRNDPCVPLTDVVPTLDVFLPYCKGLQQRHSISTLEDEFGTRDETECILKILRDGKYQSN</sequence>
<evidence type="ECO:0000259" key="1">
    <source>
        <dbReference type="Pfam" id="PF01172"/>
    </source>
</evidence>
<dbReference type="Pfam" id="PF01172">
    <property type="entry name" value="SBDS_N"/>
    <property type="match status" value="1"/>
</dbReference>
<dbReference type="SUPFAM" id="SSF89895">
    <property type="entry name" value="FYSH domain"/>
    <property type="match status" value="1"/>
</dbReference>
<evidence type="ECO:0000313" key="3">
    <source>
        <dbReference type="Proteomes" id="UP000325433"/>
    </source>
</evidence>
<dbReference type="EMBL" id="ML738337">
    <property type="protein sequence ID" value="KAE8312075.1"/>
    <property type="molecule type" value="Genomic_DNA"/>
</dbReference>
<dbReference type="InterPro" id="IPR019783">
    <property type="entry name" value="SDO1/SBDS_N"/>
</dbReference>
<evidence type="ECO:0000313" key="2">
    <source>
        <dbReference type="EMBL" id="KAE8312075.1"/>
    </source>
</evidence>
<gene>
    <name evidence="2" type="ORF">BDV41DRAFT_578122</name>
</gene>
<accession>A0A5N6VU98</accession>
<dbReference type="InterPro" id="IPR036786">
    <property type="entry name" value="Ribosome_mat_SBDS_N_sf"/>
</dbReference>
<dbReference type="Proteomes" id="UP000325433">
    <property type="component" value="Unassembled WGS sequence"/>
</dbReference>
<reference evidence="3" key="1">
    <citation type="submission" date="2019-04" db="EMBL/GenBank/DDBJ databases">
        <title>Friends and foes A comparative genomics studyof 23 Aspergillus species from section Flavi.</title>
        <authorList>
            <consortium name="DOE Joint Genome Institute"/>
            <person name="Kjaerbolling I."/>
            <person name="Vesth T."/>
            <person name="Frisvad J.C."/>
            <person name="Nybo J.L."/>
            <person name="Theobald S."/>
            <person name="Kildgaard S."/>
            <person name="Isbrandt T."/>
            <person name="Kuo A."/>
            <person name="Sato A."/>
            <person name="Lyhne E.K."/>
            <person name="Kogle M.E."/>
            <person name="Wiebenga A."/>
            <person name="Kun R.S."/>
            <person name="Lubbers R.J."/>
            <person name="Makela M.R."/>
            <person name="Barry K."/>
            <person name="Chovatia M."/>
            <person name="Clum A."/>
            <person name="Daum C."/>
            <person name="Haridas S."/>
            <person name="He G."/>
            <person name="LaButti K."/>
            <person name="Lipzen A."/>
            <person name="Mondo S."/>
            <person name="Riley R."/>
            <person name="Salamov A."/>
            <person name="Simmons B.A."/>
            <person name="Magnuson J.K."/>
            <person name="Henrissat B."/>
            <person name="Mortensen U.H."/>
            <person name="Larsen T.O."/>
            <person name="Devries R.P."/>
            <person name="Grigoriev I.V."/>
            <person name="Machida M."/>
            <person name="Baker S.E."/>
            <person name="Andersen M.R."/>
        </authorList>
    </citation>
    <scope>NUCLEOTIDE SEQUENCE [LARGE SCALE GENOMIC DNA]</scope>
    <source>
        <strain evidence="3">CBS 130015</strain>
    </source>
</reference>
<dbReference type="Gene3D" id="3.30.1250.10">
    <property type="entry name" value="Ribosome maturation protein SBDS, N-terminal domain"/>
    <property type="match status" value="1"/>
</dbReference>
<feature type="domain" description="Ribosome maturation protein SDO1/SBDS N-terminal" evidence="1">
    <location>
        <begin position="7"/>
        <end position="89"/>
    </location>
</feature>
<name>A0A5N6VU98_9EURO</name>